<dbReference type="KEGG" id="nde:NIDE0682"/>
<dbReference type="EMBL" id="FP929003">
    <property type="protein sequence ID" value="CBK40451.1"/>
    <property type="molecule type" value="Genomic_DNA"/>
</dbReference>
<dbReference type="AlphaFoldDB" id="D8PB42"/>
<name>D8PB42_9BACT</name>
<protein>
    <submittedName>
        <fullName evidence="1">Uncharacterized protein</fullName>
    </submittedName>
</protein>
<dbReference type="Proteomes" id="UP000001660">
    <property type="component" value="Chromosome"/>
</dbReference>
<dbReference type="STRING" id="330214.NIDE0682"/>
<evidence type="ECO:0000313" key="2">
    <source>
        <dbReference type="Proteomes" id="UP000001660"/>
    </source>
</evidence>
<gene>
    <name evidence="1" type="ORF">NIDE0682</name>
</gene>
<proteinExistence type="predicted"/>
<evidence type="ECO:0000313" key="1">
    <source>
        <dbReference type="EMBL" id="CBK40451.1"/>
    </source>
</evidence>
<reference evidence="1 2" key="1">
    <citation type="journal article" date="2010" name="Proc. Natl. Acad. Sci. U.S.A.">
        <title>A Nitrospira metagenome illuminates the physiology and evolution of globally important nitrite-oxidizing bacteria.</title>
        <authorList>
            <person name="Lucker S."/>
            <person name="Wagner M."/>
            <person name="Maixner F."/>
            <person name="Pelletier E."/>
            <person name="Koch H."/>
            <person name="Vacherie B."/>
            <person name="Rattei T."/>
            <person name="Sinninghe Damste J."/>
            <person name="Spieck E."/>
            <person name="Le Paslier D."/>
            <person name="Daims H."/>
        </authorList>
    </citation>
    <scope>NUCLEOTIDE SEQUENCE [LARGE SCALE GENOMIC DNA]</scope>
</reference>
<sequence length="50" mass="5664">MHLFKMESSEALYAPTQYAAAIYKFNFFGSFHRASAPTSEARSAWVQVDC</sequence>
<accession>D8PB42</accession>
<keyword evidence="2" id="KW-1185">Reference proteome</keyword>
<dbReference type="HOGENOM" id="CLU_3115803_0_0_0"/>
<organism evidence="1 2">
    <name type="scientific">Nitrospira defluvii</name>
    <dbReference type="NCBI Taxonomy" id="330214"/>
    <lineage>
        <taxon>Bacteria</taxon>
        <taxon>Pseudomonadati</taxon>
        <taxon>Nitrospirota</taxon>
        <taxon>Nitrospiria</taxon>
        <taxon>Nitrospirales</taxon>
        <taxon>Nitrospiraceae</taxon>
        <taxon>Nitrospira</taxon>
    </lineage>
</organism>